<dbReference type="PROSITE" id="PS51206">
    <property type="entry name" value="SF3_HELICASE_1"/>
    <property type="match status" value="1"/>
</dbReference>
<reference evidence="6 7" key="1">
    <citation type="journal article" date="2016" name="Appl. Environ. Microbiol.">
        <title>Genomic Diversity of Phages Infecting Probiotic Strains of Lactobacillus paracasei.</title>
        <authorList>
            <person name="Mercanti D.J."/>
            <person name="Rousseau G.M."/>
            <person name="Capra M.L."/>
            <person name="Quiberoni A."/>
            <person name="Tremblay D.M."/>
            <person name="Labrie S.J."/>
            <person name="Moineau S."/>
        </authorList>
    </citation>
    <scope>NUCLEOTIDE SEQUENCE [LARGE SCALE GENOMIC DNA]</scope>
</reference>
<organism evidence="6 7">
    <name type="scientific">Lactobacillus phage CL2</name>
    <dbReference type="NCBI Taxonomy" id="1739608"/>
    <lineage>
        <taxon>Viruses</taxon>
        <taxon>Duplodnaviria</taxon>
        <taxon>Heunggongvirae</taxon>
        <taxon>Uroviricota</taxon>
        <taxon>Caudoviricetes</taxon>
        <taxon>Colunavirus</taxon>
        <taxon>Colunavirus CL2</taxon>
    </lineage>
</organism>
<sequence>MYDKIPQELRNLRQWGCYHRIWQPEKNKYTKIPYSALTGTKTSSTDSKQWVTFEEAITALQAYDLDGLGFFFANGYVGIDVDHIGDDLERLEEGQTDDNVAWEFMNTFKSYTERSMSGTGIHIIVKGEIPGTRRRKANVEMYQSGRFFAMTGDEIGKFHSINSPTKEEFKRIYSKYLEPKTVIDLPSRYNLAPNNLSEDEIIIKMLKSKSGDRIKKLLNGGWEPLYPSQSEADLAFANDLAFWTGRDFTRMDSIFRHSSLMRPKWDEKHGKTTYGVSTLNRAINDVRDTYQPKHEKPKYKLGFITDTGKPKAFPPRSWDDTGNADRFVDRYGDVARYSYIDKAWYIYNGSFWELDKRGLLRTMIDEVIADLKKEKPKTPPDVDPDKAEKEWAKFCKTSRGNRAKRALEDEIQHRLPVTTDEFDADQTLMNVDNGYIDLSDGTLHEHDIKKMFSKKSNVEYSDTVECPEWQAFLNQTFNGDNELIDYIQKAVGYSLTGSVEEQVMFILYGSGRNGKSVFMDTLKHIAGSYSRTMQAKSIMVQQSSGGANSDIARLKGARLVSASEPNEGVRLDEGLIKELTGGESVTARFLYGSEFEFKPEFKLWLSTNHKPIIRGTDDGIWRRLMLIPFTHQVPVDQVDKRLTYKLERESIGILNWAVDGALKWQREGLEPPQSVKDASNEYRTEMDVLELFVNDCCEKGPGYQAAAGQLYQTYVDWCDKSGEYKMRKQKFGAEMQKKFEYVRKRNGRMYLGIKEKTDPRLNWAKI</sequence>
<evidence type="ECO:0000256" key="3">
    <source>
        <dbReference type="ARBA" id="ARBA00022806"/>
    </source>
</evidence>
<keyword evidence="1" id="KW-0547">Nucleotide-binding</keyword>
<accession>A0A0P0IX98</accession>
<dbReference type="OrthoDB" id="3193at10239"/>
<dbReference type="GO" id="GO:0004386">
    <property type="term" value="F:helicase activity"/>
    <property type="evidence" value="ECO:0007669"/>
    <property type="project" value="UniProtKB-KW"/>
</dbReference>
<evidence type="ECO:0000313" key="7">
    <source>
        <dbReference type="Proteomes" id="UP000202231"/>
    </source>
</evidence>
<feature type="domain" description="SF3 helicase" evidence="5">
    <location>
        <begin position="482"/>
        <end position="642"/>
    </location>
</feature>
<dbReference type="RefSeq" id="YP_009201840.1">
    <property type="nucleotide sequence ID" value="NC_028835.1"/>
</dbReference>
<dbReference type="Pfam" id="PF22763">
    <property type="entry name" value="NrS1-1_pol-like_HBD"/>
    <property type="match status" value="1"/>
</dbReference>
<evidence type="ECO:0000313" key="6">
    <source>
        <dbReference type="EMBL" id="ALJ97817.1"/>
    </source>
</evidence>
<dbReference type="Proteomes" id="UP000202231">
    <property type="component" value="Segment"/>
</dbReference>
<dbReference type="GO" id="GO:0005524">
    <property type="term" value="F:ATP binding"/>
    <property type="evidence" value="ECO:0007669"/>
    <property type="project" value="UniProtKB-KW"/>
</dbReference>
<dbReference type="PANTHER" id="PTHR35372:SF2">
    <property type="entry name" value="SF3 HELICASE DOMAIN-CONTAINING PROTEIN"/>
    <property type="match status" value="1"/>
</dbReference>
<dbReference type="InterPro" id="IPR051620">
    <property type="entry name" value="ORF904-like_C"/>
</dbReference>
<dbReference type="SMART" id="SM00885">
    <property type="entry name" value="D5_N"/>
    <property type="match status" value="1"/>
</dbReference>
<dbReference type="KEGG" id="vg:26629020"/>
<dbReference type="InterPro" id="IPR014818">
    <property type="entry name" value="Phage/plasmid_primase_P4_C"/>
</dbReference>
<evidence type="ECO:0000256" key="4">
    <source>
        <dbReference type="ARBA" id="ARBA00022840"/>
    </source>
</evidence>
<name>A0A0P0IX98_9CAUD</name>
<dbReference type="SUPFAM" id="SSF52540">
    <property type="entry name" value="P-loop containing nucleoside triphosphate hydrolases"/>
    <property type="match status" value="1"/>
</dbReference>
<dbReference type="Pfam" id="PF03288">
    <property type="entry name" value="Pox_D5"/>
    <property type="match status" value="1"/>
</dbReference>
<evidence type="ECO:0000259" key="5">
    <source>
        <dbReference type="PROSITE" id="PS51206"/>
    </source>
</evidence>
<dbReference type="Pfam" id="PF08706">
    <property type="entry name" value="D5_N"/>
    <property type="match status" value="1"/>
</dbReference>
<dbReference type="Gene3D" id="3.40.50.300">
    <property type="entry name" value="P-loop containing nucleotide triphosphate hydrolases"/>
    <property type="match status" value="1"/>
</dbReference>
<dbReference type="InterPro" id="IPR006500">
    <property type="entry name" value="Helicase_put_C_phage/plasmid"/>
</dbReference>
<gene>
    <name evidence="6" type="ORF">CL2_45</name>
</gene>
<dbReference type="InterPro" id="IPR014015">
    <property type="entry name" value="Helicase_SF3_DNA-vir"/>
</dbReference>
<dbReference type="InterPro" id="IPR027417">
    <property type="entry name" value="P-loop_NTPase"/>
</dbReference>
<protein>
    <submittedName>
        <fullName evidence="6">DNA primase</fullName>
    </submittedName>
</protein>
<dbReference type="NCBIfam" id="TIGR01613">
    <property type="entry name" value="primase_Cterm"/>
    <property type="match status" value="1"/>
</dbReference>
<keyword evidence="7" id="KW-1185">Reference proteome</keyword>
<dbReference type="PANTHER" id="PTHR35372">
    <property type="entry name" value="ATP BINDING PROTEIN-RELATED"/>
    <property type="match status" value="1"/>
</dbReference>
<dbReference type="GeneID" id="26629020"/>
<dbReference type="InterPro" id="IPR054468">
    <property type="entry name" value="NrSPol-like_HBD"/>
</dbReference>
<evidence type="ECO:0000256" key="2">
    <source>
        <dbReference type="ARBA" id="ARBA00022801"/>
    </source>
</evidence>
<keyword evidence="3" id="KW-0347">Helicase</keyword>
<dbReference type="InterPro" id="IPR004968">
    <property type="entry name" value="DNA_primase/NTPase_C"/>
</dbReference>
<proteinExistence type="predicted"/>
<dbReference type="GO" id="GO:0016787">
    <property type="term" value="F:hydrolase activity"/>
    <property type="evidence" value="ECO:0007669"/>
    <property type="project" value="UniProtKB-KW"/>
</dbReference>
<dbReference type="Pfam" id="PF19263">
    <property type="entry name" value="DUF5906"/>
    <property type="match status" value="1"/>
</dbReference>
<dbReference type="InterPro" id="IPR045455">
    <property type="entry name" value="NrS-1_pol-like_helicase"/>
</dbReference>
<dbReference type="EMBL" id="KR905067">
    <property type="protein sequence ID" value="ALJ97817.1"/>
    <property type="molecule type" value="Genomic_DNA"/>
</dbReference>
<keyword evidence="4" id="KW-0067">ATP-binding</keyword>
<evidence type="ECO:0000256" key="1">
    <source>
        <dbReference type="ARBA" id="ARBA00022741"/>
    </source>
</evidence>
<keyword evidence="2" id="KW-0378">Hydrolase</keyword>